<dbReference type="CDD" id="cd00146">
    <property type="entry name" value="PKD"/>
    <property type="match status" value="1"/>
</dbReference>
<dbReference type="PANTHER" id="PTHR28206">
    <property type="entry name" value="NUCLEOPORIN POM152"/>
    <property type="match status" value="1"/>
</dbReference>
<gene>
    <name evidence="3" type="ORF">AABB81_04280</name>
</gene>
<dbReference type="InterPro" id="IPR026444">
    <property type="entry name" value="Secre_tail"/>
</dbReference>
<dbReference type="PROSITE" id="PS50093">
    <property type="entry name" value="PKD"/>
    <property type="match status" value="1"/>
</dbReference>
<dbReference type="CDD" id="cd05819">
    <property type="entry name" value="NHL"/>
    <property type="match status" value="1"/>
</dbReference>
<proteinExistence type="predicted"/>
<dbReference type="NCBIfam" id="TIGR04183">
    <property type="entry name" value="Por_Secre_tail"/>
    <property type="match status" value="1"/>
</dbReference>
<feature type="domain" description="PKD" evidence="2">
    <location>
        <begin position="671"/>
        <end position="716"/>
    </location>
</feature>
<dbReference type="RefSeq" id="WP_342158855.1">
    <property type="nucleotide sequence ID" value="NZ_JBCDNA010000001.1"/>
</dbReference>
<dbReference type="EMBL" id="JBCDNA010000001">
    <property type="protein sequence ID" value="MEL4455099.1"/>
    <property type="molecule type" value="Genomic_DNA"/>
</dbReference>
<keyword evidence="4" id="KW-1185">Reference proteome</keyword>
<dbReference type="InterPro" id="IPR035986">
    <property type="entry name" value="PKD_dom_sf"/>
</dbReference>
<name>A0ABU9L0C8_9FLAO</name>
<protein>
    <submittedName>
        <fullName evidence="3">PKD domain-containing protein</fullName>
    </submittedName>
</protein>
<dbReference type="InterPro" id="IPR011042">
    <property type="entry name" value="6-blade_b-propeller_TolB-like"/>
</dbReference>
<sequence length="819" mass="88526">MVHLNAQYTTGDFSSTNLISDGLNAPGRMAIDSNDDIYVIDARKKNIVKYDVQGNSLGTINTELVPLSLAINDKDQLYVGDQTTGAIYTIASNGSKAEFHTGLSFPASMVFGLDNILYVIDSQQKKVVGLNVSGEVVNEFTYSTFTFPTGIAFDKQNNHIIVSEHGGIGDDVQTCGGGSMSWGTKGPLTTIYIFDTEGNLINDFGCFGTKNGLFHRIQGITVGACGNIYAVDPYLGRVSVFDDNGNYITQFGQQGGSMGDFNLPMDIVFTSHNEAIVSSMNKGNLDVFSISSVLPTATITSTDQTICANSEATVTINLTGNGPWTFNYTVDGINPVEISTDQPVYNLSVSDAGLYEVSSLVDKDGIAGTCFTGATNIKVEELPTATFLAPEISICSPVETGVDVQFTGLAPWTFTYTIDGLNPVEITTSESLYSIPAEQSGSYEIISLTDAGCSGINLTENTNVTVNSLPTATITNEADNVLINPGEFAYISIAFTGTAPYTFTYSHGSDIVEEFTITTNANPYILPVSEKGVYEVLNISDQNCSNMDWQGYFEVLYYTLPNATIETTSICANESDGIQIYFTGPLPWTFTYTIDGLNPAEITTSNNPYLLAPSSEGVYELVSFYDSEGTMGTVSGSATVYPMATADYSYEVTNYDVHFINNSLNADSHYWDFGDGNISTEESPTHTYDSSGYYSVVYTATNDKCGTSEFTETIEVIGNVLSFDDNFKDKSIAFYPNPSNGAFTIKITPPNPIVSDISIAITSAQGQTIYTEVFNPIFAVSYEGSIYKEIHLNYFTKGIYIVNVESNNFAGNAKLILKD</sequence>
<dbReference type="Pfam" id="PF18962">
    <property type="entry name" value="Por_Secre_tail"/>
    <property type="match status" value="1"/>
</dbReference>
<dbReference type="InterPro" id="IPR022409">
    <property type="entry name" value="PKD/Chitinase_dom"/>
</dbReference>
<reference evidence="3 4" key="1">
    <citation type="submission" date="2024-04" db="EMBL/GenBank/DDBJ databases">
        <title>whole genome sequencing of Lutimonas vermicola strain IMCC1616.</title>
        <authorList>
            <person name="Bae S.S."/>
        </authorList>
    </citation>
    <scope>NUCLEOTIDE SEQUENCE [LARGE SCALE GENOMIC DNA]</scope>
    <source>
        <strain evidence="3 4">IMCC1616</strain>
    </source>
</reference>
<dbReference type="PANTHER" id="PTHR28206:SF1">
    <property type="entry name" value="NUCLEOPORIN POM152"/>
    <property type="match status" value="1"/>
</dbReference>
<evidence type="ECO:0000256" key="1">
    <source>
        <dbReference type="ARBA" id="ARBA00022729"/>
    </source>
</evidence>
<dbReference type="Gene3D" id="2.120.10.30">
    <property type="entry name" value="TolB, C-terminal domain"/>
    <property type="match status" value="2"/>
</dbReference>
<dbReference type="InterPro" id="IPR037701">
    <property type="entry name" value="Pom152"/>
</dbReference>
<comment type="caution">
    <text evidence="3">The sequence shown here is derived from an EMBL/GenBank/DDBJ whole genome shotgun (WGS) entry which is preliminary data.</text>
</comment>
<dbReference type="Pfam" id="PF24312">
    <property type="entry name" value="Ig-like_POM152"/>
    <property type="match status" value="2"/>
</dbReference>
<dbReference type="SMART" id="SM00089">
    <property type="entry name" value="PKD"/>
    <property type="match status" value="1"/>
</dbReference>
<dbReference type="Gene3D" id="2.60.40.10">
    <property type="entry name" value="Immunoglobulins"/>
    <property type="match status" value="1"/>
</dbReference>
<evidence type="ECO:0000313" key="3">
    <source>
        <dbReference type="EMBL" id="MEL4455099.1"/>
    </source>
</evidence>
<dbReference type="InterPro" id="IPR013783">
    <property type="entry name" value="Ig-like_fold"/>
</dbReference>
<dbReference type="InterPro" id="IPR056541">
    <property type="entry name" value="Ig-like_POM152"/>
</dbReference>
<dbReference type="Pfam" id="PF18911">
    <property type="entry name" value="PKD_4"/>
    <property type="match status" value="1"/>
</dbReference>
<evidence type="ECO:0000259" key="2">
    <source>
        <dbReference type="PROSITE" id="PS50093"/>
    </source>
</evidence>
<accession>A0ABU9L0C8</accession>
<dbReference type="InterPro" id="IPR000601">
    <property type="entry name" value="PKD_dom"/>
</dbReference>
<organism evidence="3 4">
    <name type="scientific">Lutimonas vermicola</name>
    <dbReference type="NCBI Taxonomy" id="414288"/>
    <lineage>
        <taxon>Bacteria</taxon>
        <taxon>Pseudomonadati</taxon>
        <taxon>Bacteroidota</taxon>
        <taxon>Flavobacteriia</taxon>
        <taxon>Flavobacteriales</taxon>
        <taxon>Flavobacteriaceae</taxon>
        <taxon>Lutimonas</taxon>
    </lineage>
</organism>
<dbReference type="SUPFAM" id="SSF63829">
    <property type="entry name" value="Calcium-dependent phosphotriesterase"/>
    <property type="match status" value="1"/>
</dbReference>
<dbReference type="SUPFAM" id="SSF49299">
    <property type="entry name" value="PKD domain"/>
    <property type="match status" value="1"/>
</dbReference>
<keyword evidence="1" id="KW-0732">Signal</keyword>
<dbReference type="Proteomes" id="UP001474120">
    <property type="component" value="Unassembled WGS sequence"/>
</dbReference>
<evidence type="ECO:0000313" key="4">
    <source>
        <dbReference type="Proteomes" id="UP001474120"/>
    </source>
</evidence>